<proteinExistence type="predicted"/>
<dbReference type="Proteomes" id="UP000245461">
    <property type="component" value="Unassembled WGS sequence"/>
</dbReference>
<gene>
    <name evidence="1" type="ORF">DKG74_04270</name>
</gene>
<organism evidence="1 2">
    <name type="scientific">Zavarzinia aquatilis</name>
    <dbReference type="NCBI Taxonomy" id="2211142"/>
    <lineage>
        <taxon>Bacteria</taxon>
        <taxon>Pseudomonadati</taxon>
        <taxon>Pseudomonadota</taxon>
        <taxon>Alphaproteobacteria</taxon>
        <taxon>Rhodospirillales</taxon>
        <taxon>Zavarziniaceae</taxon>
        <taxon>Zavarzinia</taxon>
    </lineage>
</organism>
<name>A0A317EE10_9PROT</name>
<comment type="caution">
    <text evidence="1">The sequence shown here is derived from an EMBL/GenBank/DDBJ whole genome shotgun (WGS) entry which is preliminary data.</text>
</comment>
<evidence type="ECO:0000313" key="1">
    <source>
        <dbReference type="EMBL" id="PWR24991.1"/>
    </source>
</evidence>
<accession>A0A317EE10</accession>
<dbReference type="OrthoDB" id="564699at2"/>
<reference evidence="1 2" key="1">
    <citation type="submission" date="2018-05" db="EMBL/GenBank/DDBJ databases">
        <title>Zavarzinia sp. HR-AS.</title>
        <authorList>
            <person name="Lee Y."/>
            <person name="Jeon C.O."/>
        </authorList>
    </citation>
    <scope>NUCLEOTIDE SEQUENCE [LARGE SCALE GENOMIC DNA]</scope>
    <source>
        <strain evidence="1 2">HR-AS</strain>
    </source>
</reference>
<dbReference type="EMBL" id="QGLE01000002">
    <property type="protein sequence ID" value="PWR24991.1"/>
    <property type="molecule type" value="Genomic_DNA"/>
</dbReference>
<dbReference type="RefSeq" id="WP_109902989.1">
    <property type="nucleotide sequence ID" value="NZ_QGLE01000002.1"/>
</dbReference>
<evidence type="ECO:0000313" key="2">
    <source>
        <dbReference type="Proteomes" id="UP000245461"/>
    </source>
</evidence>
<sequence>MLNRIFSDATARWTSQVWWCGIAGGTANALELSRGGLPDLTDGMTLRFRAAWTNTGAVTISWGGRTAVPVMTPAGASLPAGTIRANAIYTVTCYSGVLVMPDSSMPEEGAWTPSPSFSTPGDLAVTSNTLSGKYERVGNRVEATLDGNFTPTWTTAAGNFIINGLPFLSGAVIGGGHIQLLNARFTGYTGTPVARVSPNQAYIMLQTNIAAASTATMTIANLSSGLPHTINLAVKYWI</sequence>
<protein>
    <submittedName>
        <fullName evidence="1">Uncharacterized protein</fullName>
    </submittedName>
</protein>
<dbReference type="AlphaFoldDB" id="A0A317EE10"/>
<keyword evidence="2" id="KW-1185">Reference proteome</keyword>